<dbReference type="PATRIC" id="fig|1088721.3.peg.1819"/>
<evidence type="ECO:0000256" key="1">
    <source>
        <dbReference type="ARBA" id="ARBA00004141"/>
    </source>
</evidence>
<feature type="transmembrane region" description="Helical" evidence="5">
    <location>
        <begin position="87"/>
        <end position="108"/>
    </location>
</feature>
<dbReference type="Proteomes" id="UP000004030">
    <property type="component" value="Unassembled WGS sequence"/>
</dbReference>
<evidence type="ECO:0000259" key="6">
    <source>
        <dbReference type="Pfam" id="PF04138"/>
    </source>
</evidence>
<feature type="domain" description="GtrA/DPMS transmembrane" evidence="6">
    <location>
        <begin position="32"/>
        <end position="139"/>
    </location>
</feature>
<dbReference type="STRING" id="1088721.JI59_10845"/>
<keyword evidence="8" id="KW-1185">Reference proteome</keyword>
<feature type="transmembrane region" description="Helical" evidence="5">
    <location>
        <begin position="53"/>
        <end position="75"/>
    </location>
</feature>
<evidence type="ECO:0000256" key="3">
    <source>
        <dbReference type="ARBA" id="ARBA00022989"/>
    </source>
</evidence>
<sequence>MDGEVTHPGLRERLINRRSSLLYIKNAVASSASFLFDLLLISLMIERWGWNKLAAVAVGFVLANALHYLLARAWIFRGSLRGLGSGYVYFLGNALFGLAIILALFALLADGLGVPYLIARVIASLCAGTIVFILNATINFRQL</sequence>
<protein>
    <submittedName>
        <fullName evidence="7">GtrA family protein</fullName>
    </submittedName>
</protein>
<feature type="transmembrane region" description="Helical" evidence="5">
    <location>
        <begin position="114"/>
        <end position="138"/>
    </location>
</feature>
<reference evidence="7 8" key="1">
    <citation type="journal article" date="2012" name="J. Bacteriol.">
        <title>Genome sequence of benzo(a)pyrene-degrading bacterium Novosphingobium pentaromativorans US6-1.</title>
        <authorList>
            <person name="Luo Y.R."/>
            <person name="Kang S.G."/>
            <person name="Kim S.J."/>
            <person name="Kim M.R."/>
            <person name="Li N."/>
            <person name="Lee J.H."/>
            <person name="Kwon K.K."/>
        </authorList>
    </citation>
    <scope>NUCLEOTIDE SEQUENCE [LARGE SCALE GENOMIC DNA]</scope>
    <source>
        <strain evidence="7 8">US6-1</strain>
    </source>
</reference>
<evidence type="ECO:0000256" key="2">
    <source>
        <dbReference type="ARBA" id="ARBA00022692"/>
    </source>
</evidence>
<organism evidence="7 8">
    <name type="scientific">Novosphingobium pentaromativorans US6-1</name>
    <dbReference type="NCBI Taxonomy" id="1088721"/>
    <lineage>
        <taxon>Bacteria</taxon>
        <taxon>Pseudomonadati</taxon>
        <taxon>Pseudomonadota</taxon>
        <taxon>Alphaproteobacteria</taxon>
        <taxon>Sphingomonadales</taxon>
        <taxon>Sphingomonadaceae</taxon>
        <taxon>Novosphingobium</taxon>
    </lineage>
</organism>
<evidence type="ECO:0000256" key="4">
    <source>
        <dbReference type="ARBA" id="ARBA00023136"/>
    </source>
</evidence>
<dbReference type="GO" id="GO:0000271">
    <property type="term" value="P:polysaccharide biosynthetic process"/>
    <property type="evidence" value="ECO:0007669"/>
    <property type="project" value="InterPro"/>
</dbReference>
<evidence type="ECO:0000313" key="7">
    <source>
        <dbReference type="EMBL" id="EHJ61177.1"/>
    </source>
</evidence>
<name>G6EBW9_9SPHN</name>
<dbReference type="GO" id="GO:0016020">
    <property type="term" value="C:membrane"/>
    <property type="evidence" value="ECO:0007669"/>
    <property type="project" value="UniProtKB-SubCell"/>
</dbReference>
<dbReference type="eggNOG" id="COG2246">
    <property type="taxonomic scope" value="Bacteria"/>
</dbReference>
<accession>G6EBW9</accession>
<comment type="subcellular location">
    <subcellularLocation>
        <location evidence="1">Membrane</location>
        <topology evidence="1">Multi-pass membrane protein</topology>
    </subcellularLocation>
</comment>
<proteinExistence type="predicted"/>
<dbReference type="InterPro" id="IPR007267">
    <property type="entry name" value="GtrA_DPMS_TM"/>
</dbReference>
<keyword evidence="4 5" id="KW-0472">Membrane</keyword>
<keyword evidence="3 5" id="KW-1133">Transmembrane helix</keyword>
<dbReference type="Pfam" id="PF04138">
    <property type="entry name" value="GtrA_DPMS_TM"/>
    <property type="match status" value="1"/>
</dbReference>
<dbReference type="AlphaFoldDB" id="G6EBW9"/>
<evidence type="ECO:0000256" key="5">
    <source>
        <dbReference type="SAM" id="Phobius"/>
    </source>
</evidence>
<dbReference type="KEGG" id="npn:JI59_10845"/>
<keyword evidence="2 5" id="KW-0812">Transmembrane</keyword>
<feature type="transmembrane region" description="Helical" evidence="5">
    <location>
        <begin position="21"/>
        <end position="41"/>
    </location>
</feature>
<comment type="caution">
    <text evidence="7">The sequence shown here is derived from an EMBL/GenBank/DDBJ whole genome shotgun (WGS) entry which is preliminary data.</text>
</comment>
<gene>
    <name evidence="7" type="ORF">NSU_1840</name>
</gene>
<evidence type="ECO:0000313" key="8">
    <source>
        <dbReference type="Proteomes" id="UP000004030"/>
    </source>
</evidence>
<dbReference type="EMBL" id="AGFM01000026">
    <property type="protein sequence ID" value="EHJ61177.1"/>
    <property type="molecule type" value="Genomic_DNA"/>
</dbReference>